<comment type="cofactor">
    <cofactor evidence="1">
        <name>FAD</name>
        <dbReference type="ChEBI" id="CHEBI:57692"/>
    </cofactor>
</comment>
<comment type="pathway">
    <text evidence="4">Carotenoid biosynthesis; staphyloxanthin biosynthesis; staphyloxanthin from farnesyl diphosphate: step 3/5.</text>
</comment>
<evidence type="ECO:0000256" key="6">
    <source>
        <dbReference type="ARBA" id="ARBA00039159"/>
    </source>
</evidence>
<evidence type="ECO:0000256" key="3">
    <source>
        <dbReference type="ARBA" id="ARBA00023002"/>
    </source>
</evidence>
<evidence type="ECO:0000256" key="5">
    <source>
        <dbReference type="ARBA" id="ARBA00038194"/>
    </source>
</evidence>
<evidence type="ECO:0000256" key="10">
    <source>
        <dbReference type="RuleBase" id="RU362075"/>
    </source>
</evidence>
<organism evidence="12 13">
    <name type="scientific">Polycladospora coralii</name>
    <dbReference type="NCBI Taxonomy" id="2771432"/>
    <lineage>
        <taxon>Bacteria</taxon>
        <taxon>Bacillati</taxon>
        <taxon>Bacillota</taxon>
        <taxon>Bacilli</taxon>
        <taxon>Bacillales</taxon>
        <taxon>Thermoactinomycetaceae</taxon>
        <taxon>Polycladospora</taxon>
    </lineage>
</organism>
<dbReference type="Pfam" id="PF01593">
    <property type="entry name" value="Amino_oxidase"/>
    <property type="match status" value="1"/>
</dbReference>
<evidence type="ECO:0000256" key="1">
    <source>
        <dbReference type="ARBA" id="ARBA00001974"/>
    </source>
</evidence>
<name>A0A926NBT0_9BACL</name>
<dbReference type="Gene3D" id="3.50.50.60">
    <property type="entry name" value="FAD/NAD(P)-binding domain"/>
    <property type="match status" value="2"/>
</dbReference>
<comment type="catalytic activity">
    <reaction evidence="9">
        <text>all-trans-4,4'-diaponeurosporene + 2 AH2 + 2 O2 = 4,4'-diaponeurosporenal + 2 A + 3 H2O</text>
        <dbReference type="Rhea" id="RHEA:56104"/>
        <dbReference type="ChEBI" id="CHEBI:13193"/>
        <dbReference type="ChEBI" id="CHEBI:15377"/>
        <dbReference type="ChEBI" id="CHEBI:15379"/>
        <dbReference type="ChEBI" id="CHEBI:17499"/>
        <dbReference type="ChEBI" id="CHEBI:62743"/>
        <dbReference type="ChEBI" id="CHEBI:79065"/>
    </reaction>
</comment>
<dbReference type="Proteomes" id="UP000661691">
    <property type="component" value="Unassembled WGS sequence"/>
</dbReference>
<reference evidence="12" key="1">
    <citation type="submission" date="2020-09" db="EMBL/GenBank/DDBJ databases">
        <title>A novel bacterium of genus Hazenella, isolated from South China Sea.</title>
        <authorList>
            <person name="Huang H."/>
            <person name="Mo K."/>
            <person name="Hu Y."/>
        </authorList>
    </citation>
    <scope>NUCLEOTIDE SEQUENCE</scope>
    <source>
        <strain evidence="12">IB182357</strain>
    </source>
</reference>
<dbReference type="RefSeq" id="WP_191142211.1">
    <property type="nucleotide sequence ID" value="NZ_JACXAH010000014.1"/>
</dbReference>
<keyword evidence="13" id="KW-1185">Reference proteome</keyword>
<sequence>MNQGIVIGGGIAGLVSAIRLALDGHAVTLLEKQDQLGGQIKRIEEGKHVFEIGATPISMPWVIEQVFHDAGQRLTETLDFVPLSVNSRHFFHNSQVIDLTANPDHMAYQLKYFSLEDRLGFIDYLNRLQSIYKGVEAYWLNNPLFSWQDLLSLKGMKAWLSFHPFQSMDRLHRYFFDDPRLIGMMNRYADYMNASPFKMPALGAMIGYLELTQGTYQVRGGVWQLIVALEKLAQQVGVTIHKACQVDEILVKDERVVGVRSSEQKWEADFVVSNVDTLTAQATLLKRKHLLTDEEKLSSSKFICLLGIKKEYDHLIHHNVFYPEQIGREFVDIFERGEWPLTPAIDVQTLNGNSLCITVPVPARGFQDQRIPDYKQYKAQLVYQLETEWQLEGLSNQIETEMMFGPKELESWTGSYRGALSGMAYHGIKAFFSPSLRDQKLEGLYYTGGTTRPGSTTTLSVISGIHVSDMIGFDLSQKVVQA</sequence>
<evidence type="ECO:0000256" key="9">
    <source>
        <dbReference type="ARBA" id="ARBA00048532"/>
    </source>
</evidence>
<feature type="domain" description="Amine oxidase" evidence="11">
    <location>
        <begin position="11"/>
        <end position="467"/>
    </location>
</feature>
<gene>
    <name evidence="12" type="primary">crtI</name>
    <name evidence="12" type="ORF">IC620_11060</name>
</gene>
<accession>A0A926NBT0</accession>
<evidence type="ECO:0000256" key="8">
    <source>
        <dbReference type="ARBA" id="ARBA00042619"/>
    </source>
</evidence>
<dbReference type="AlphaFoldDB" id="A0A926NBT0"/>
<dbReference type="InterPro" id="IPR002937">
    <property type="entry name" value="Amino_oxidase"/>
</dbReference>
<comment type="caution">
    <text evidence="12">The sequence shown here is derived from an EMBL/GenBank/DDBJ whole genome shotgun (WGS) entry which is preliminary data.</text>
</comment>
<dbReference type="GO" id="GO:0016491">
    <property type="term" value="F:oxidoreductase activity"/>
    <property type="evidence" value="ECO:0007669"/>
    <property type="project" value="UniProtKB-KW"/>
</dbReference>
<dbReference type="GO" id="GO:0016117">
    <property type="term" value="P:carotenoid biosynthetic process"/>
    <property type="evidence" value="ECO:0007669"/>
    <property type="project" value="UniProtKB-KW"/>
</dbReference>
<dbReference type="InterPro" id="IPR036188">
    <property type="entry name" value="FAD/NAD-bd_sf"/>
</dbReference>
<proteinExistence type="inferred from homology"/>
<dbReference type="SUPFAM" id="SSF51905">
    <property type="entry name" value="FAD/NAD(P)-binding domain"/>
    <property type="match status" value="1"/>
</dbReference>
<dbReference type="PANTHER" id="PTHR43734">
    <property type="entry name" value="PHYTOENE DESATURASE"/>
    <property type="match status" value="1"/>
</dbReference>
<dbReference type="PANTHER" id="PTHR43734:SF7">
    <property type="entry name" value="4,4'-DIAPONEUROSPORENE OXYGENASE"/>
    <property type="match status" value="1"/>
</dbReference>
<keyword evidence="3 10" id="KW-0560">Oxidoreductase</keyword>
<dbReference type="InterPro" id="IPR014105">
    <property type="entry name" value="Carotenoid/retinoid_OxRdtase"/>
</dbReference>
<dbReference type="NCBIfam" id="TIGR02734">
    <property type="entry name" value="crtI_fam"/>
    <property type="match status" value="1"/>
</dbReference>
<evidence type="ECO:0000256" key="7">
    <source>
        <dbReference type="ARBA" id="ARBA00041900"/>
    </source>
</evidence>
<keyword evidence="2 10" id="KW-0125">Carotenoid biosynthesis</keyword>
<evidence type="ECO:0000256" key="4">
    <source>
        <dbReference type="ARBA" id="ARBA00037901"/>
    </source>
</evidence>
<dbReference type="EMBL" id="JACXAH010000014">
    <property type="protein sequence ID" value="MBD1372895.1"/>
    <property type="molecule type" value="Genomic_DNA"/>
</dbReference>
<evidence type="ECO:0000259" key="11">
    <source>
        <dbReference type="Pfam" id="PF01593"/>
    </source>
</evidence>
<evidence type="ECO:0000256" key="2">
    <source>
        <dbReference type="ARBA" id="ARBA00022746"/>
    </source>
</evidence>
<protein>
    <recommendedName>
        <fullName evidence="6">4,4'-diaponeurosporene oxygenase</fullName>
    </recommendedName>
    <alternativeName>
        <fullName evidence="7">4,4'-diaponeurosporene oxidase</fullName>
    </alternativeName>
    <alternativeName>
        <fullName evidence="8">Carotenoid oxidase</fullName>
    </alternativeName>
</protein>
<comment type="similarity">
    <text evidence="5">Belongs to the carotenoid/retinoid oxidoreductase family. CrtP subfamily.</text>
</comment>
<evidence type="ECO:0000313" key="12">
    <source>
        <dbReference type="EMBL" id="MBD1372895.1"/>
    </source>
</evidence>
<evidence type="ECO:0000313" key="13">
    <source>
        <dbReference type="Proteomes" id="UP000661691"/>
    </source>
</evidence>